<comment type="caution">
    <text evidence="2">The sequence shown here is derived from an EMBL/GenBank/DDBJ whole genome shotgun (WGS) entry which is preliminary data.</text>
</comment>
<dbReference type="GO" id="GO:0046653">
    <property type="term" value="P:tetrahydrofolate metabolic process"/>
    <property type="evidence" value="ECO:0007669"/>
    <property type="project" value="TreeGrafter"/>
</dbReference>
<dbReference type="PANTHER" id="PTHR11680">
    <property type="entry name" value="SERINE HYDROXYMETHYLTRANSFERASE"/>
    <property type="match status" value="1"/>
</dbReference>
<organism evidence="2 3">
    <name type="scientific">Trapa incisa</name>
    <dbReference type="NCBI Taxonomy" id="236973"/>
    <lineage>
        <taxon>Eukaryota</taxon>
        <taxon>Viridiplantae</taxon>
        <taxon>Streptophyta</taxon>
        <taxon>Embryophyta</taxon>
        <taxon>Tracheophyta</taxon>
        <taxon>Spermatophyta</taxon>
        <taxon>Magnoliopsida</taxon>
        <taxon>eudicotyledons</taxon>
        <taxon>Gunneridae</taxon>
        <taxon>Pentapetalae</taxon>
        <taxon>rosids</taxon>
        <taxon>malvids</taxon>
        <taxon>Myrtales</taxon>
        <taxon>Lythraceae</taxon>
        <taxon>Trapa</taxon>
    </lineage>
</organism>
<keyword evidence="3" id="KW-1185">Reference proteome</keyword>
<dbReference type="GO" id="GO:0005739">
    <property type="term" value="C:mitochondrion"/>
    <property type="evidence" value="ECO:0007669"/>
    <property type="project" value="TreeGrafter"/>
</dbReference>
<dbReference type="SUPFAM" id="SSF53383">
    <property type="entry name" value="PLP-dependent transferases"/>
    <property type="match status" value="1"/>
</dbReference>
<name>A0AAN7JRK6_9MYRT</name>
<protein>
    <recommendedName>
        <fullName evidence="4">Glycine hydroxymethyltransferase</fullName>
    </recommendedName>
</protein>
<evidence type="ECO:0000313" key="2">
    <source>
        <dbReference type="EMBL" id="KAK4751777.1"/>
    </source>
</evidence>
<gene>
    <name evidence="2" type="ORF">SAY87_020575</name>
</gene>
<accession>A0AAN7JRK6</accession>
<dbReference type="EMBL" id="JAXIOK010000016">
    <property type="protein sequence ID" value="KAK4751777.1"/>
    <property type="molecule type" value="Genomic_DNA"/>
</dbReference>
<evidence type="ECO:0008006" key="4">
    <source>
        <dbReference type="Google" id="ProtNLM"/>
    </source>
</evidence>
<dbReference type="PANTHER" id="PTHR11680:SF7">
    <property type="entry name" value="SERINE HYDROXYMETHYLTRANSFERASE 7"/>
    <property type="match status" value="1"/>
</dbReference>
<dbReference type="InterPro" id="IPR049943">
    <property type="entry name" value="Ser_HO-MeTrfase-like"/>
</dbReference>
<evidence type="ECO:0000256" key="1">
    <source>
        <dbReference type="ARBA" id="ARBA00001528"/>
    </source>
</evidence>
<dbReference type="Proteomes" id="UP001345219">
    <property type="component" value="Chromosome 16"/>
</dbReference>
<sequence length="199" mass="22006">MEFSSVRSDLSLGFNSHEASAASTNSFHIRVGSGFRSSPGVVLMQFLQSSSCRSSVDYEEEVSSEEEEFSILGHSVCLKRQRDGQLLPSSNVAKRAAFNNGVELVTGGTDNHLLLWDVMPFKITGTPAMTSRGCLESDFEMIALFLLRAAQITLAVQREHGNHQKDFFKGLQHNKDILELRNRVEAFASQFTLPGLNCC</sequence>
<dbReference type="GO" id="GO:0004372">
    <property type="term" value="F:glycine hydroxymethyltransferase activity"/>
    <property type="evidence" value="ECO:0007669"/>
    <property type="project" value="UniProtKB-EC"/>
</dbReference>
<dbReference type="AlphaFoldDB" id="A0AAN7JRK6"/>
<proteinExistence type="predicted"/>
<dbReference type="GO" id="GO:0019264">
    <property type="term" value="P:glycine biosynthetic process from serine"/>
    <property type="evidence" value="ECO:0007669"/>
    <property type="project" value="TreeGrafter"/>
</dbReference>
<evidence type="ECO:0000313" key="3">
    <source>
        <dbReference type="Proteomes" id="UP001345219"/>
    </source>
</evidence>
<dbReference type="InterPro" id="IPR015422">
    <property type="entry name" value="PyrdxlP-dep_Trfase_small"/>
</dbReference>
<dbReference type="InterPro" id="IPR015424">
    <property type="entry name" value="PyrdxlP-dep_Trfase"/>
</dbReference>
<comment type="catalytic activity">
    <reaction evidence="1">
        <text>(6R)-5,10-methylene-5,6,7,8-tetrahydrofolate + glycine + H2O = (6S)-5,6,7,8-tetrahydrofolate + L-serine</text>
        <dbReference type="Rhea" id="RHEA:15481"/>
        <dbReference type="ChEBI" id="CHEBI:15377"/>
        <dbReference type="ChEBI" id="CHEBI:15636"/>
        <dbReference type="ChEBI" id="CHEBI:33384"/>
        <dbReference type="ChEBI" id="CHEBI:57305"/>
        <dbReference type="ChEBI" id="CHEBI:57453"/>
        <dbReference type="EC" id="2.1.2.1"/>
    </reaction>
</comment>
<reference evidence="2 3" key="1">
    <citation type="journal article" date="2023" name="Hortic Res">
        <title>Pangenome of water caltrop reveals structural variations and asymmetric subgenome divergence after allopolyploidization.</title>
        <authorList>
            <person name="Zhang X."/>
            <person name="Chen Y."/>
            <person name="Wang L."/>
            <person name="Yuan Y."/>
            <person name="Fang M."/>
            <person name="Shi L."/>
            <person name="Lu R."/>
            <person name="Comes H.P."/>
            <person name="Ma Y."/>
            <person name="Chen Y."/>
            <person name="Huang G."/>
            <person name="Zhou Y."/>
            <person name="Zheng Z."/>
            <person name="Qiu Y."/>
        </authorList>
    </citation>
    <scope>NUCLEOTIDE SEQUENCE [LARGE SCALE GENOMIC DNA]</scope>
    <source>
        <tissue evidence="2">Roots</tissue>
    </source>
</reference>
<dbReference type="GO" id="GO:0030170">
    <property type="term" value="F:pyridoxal phosphate binding"/>
    <property type="evidence" value="ECO:0007669"/>
    <property type="project" value="TreeGrafter"/>
</dbReference>
<dbReference type="Gene3D" id="3.90.1150.10">
    <property type="entry name" value="Aspartate Aminotransferase, domain 1"/>
    <property type="match status" value="2"/>
</dbReference>